<accession>A0ABM6RUX0</accession>
<evidence type="ECO:0000313" key="3">
    <source>
        <dbReference type="Proteomes" id="UP000325292"/>
    </source>
</evidence>
<protein>
    <submittedName>
        <fullName evidence="2">NYN domain-containing protein</fullName>
    </submittedName>
</protein>
<evidence type="ECO:0000313" key="2">
    <source>
        <dbReference type="EMBL" id="AUW95110.1"/>
    </source>
</evidence>
<organism evidence="2 3">
    <name type="scientific">Sulfobacillus thermotolerans</name>
    <dbReference type="NCBI Taxonomy" id="338644"/>
    <lineage>
        <taxon>Bacteria</taxon>
        <taxon>Bacillati</taxon>
        <taxon>Bacillota</taxon>
        <taxon>Clostridia</taxon>
        <taxon>Eubacteriales</taxon>
        <taxon>Clostridiales Family XVII. Incertae Sedis</taxon>
        <taxon>Sulfobacillus</taxon>
    </lineage>
</organism>
<name>A0ABM6RUX0_9FIRM</name>
<dbReference type="Pfam" id="PF01936">
    <property type="entry name" value="NYN"/>
    <property type="match status" value="1"/>
</dbReference>
<reference evidence="2 3" key="1">
    <citation type="journal article" date="2019" name="Sci. Rep.">
        <title>Sulfobacillus thermotolerans: new insights into resistance and metabolic capacities of acidophilic chemolithotrophs.</title>
        <authorList>
            <person name="Panyushkina A.E."/>
            <person name="Babenko V.V."/>
            <person name="Nikitina A.S."/>
            <person name="Selezneva O.V."/>
            <person name="Tsaplina I.A."/>
            <person name="Letarova M.A."/>
            <person name="Kostryukova E.S."/>
            <person name="Letarov A.V."/>
        </authorList>
    </citation>
    <scope>NUCLEOTIDE SEQUENCE [LARGE SCALE GENOMIC DNA]</scope>
    <source>
        <strain evidence="2 3">Kr1</strain>
    </source>
</reference>
<feature type="domain" description="NYN" evidence="1">
    <location>
        <begin position="12"/>
        <end position="166"/>
    </location>
</feature>
<dbReference type="InterPro" id="IPR047140">
    <property type="entry name" value="LabA"/>
</dbReference>
<keyword evidence="3" id="KW-1185">Reference proteome</keyword>
<proteinExistence type="predicted"/>
<dbReference type="Proteomes" id="UP000325292">
    <property type="component" value="Chromosome"/>
</dbReference>
<gene>
    <name evidence="2" type="ORF">BXT84_15070</name>
</gene>
<dbReference type="EMBL" id="CP019454">
    <property type="protein sequence ID" value="AUW95110.1"/>
    <property type="molecule type" value="Genomic_DNA"/>
</dbReference>
<sequence length="176" mass="20338">MREDNVDYSNERVAIFVDGANMFYAQRVLGWHLDFARVIEYFTRGREIYNAFYYTGVQVPPDNSQRDFLTALRHLGFTIREKSIKETMDQSSSSVIRRANLDIEIVIDMFSTVNRYDVAVLMSGDGDFERAVELIRSRGKEIIGVGTRGMISAELENACDRYVKLEDIRSEVEKVR</sequence>
<dbReference type="InterPro" id="IPR021139">
    <property type="entry name" value="NYN"/>
</dbReference>
<dbReference type="PANTHER" id="PTHR35458">
    <property type="entry name" value="SLR0755 PROTEIN"/>
    <property type="match status" value="1"/>
</dbReference>
<dbReference type="CDD" id="cd10911">
    <property type="entry name" value="PIN_LabA"/>
    <property type="match status" value="1"/>
</dbReference>
<dbReference type="Gene3D" id="3.40.50.1010">
    <property type="entry name" value="5'-nuclease"/>
    <property type="match status" value="1"/>
</dbReference>
<dbReference type="PANTHER" id="PTHR35458:SF2">
    <property type="entry name" value="SLR0755 PROTEIN"/>
    <property type="match status" value="1"/>
</dbReference>
<evidence type="ECO:0000259" key="1">
    <source>
        <dbReference type="Pfam" id="PF01936"/>
    </source>
</evidence>